<evidence type="ECO:0000313" key="4">
    <source>
        <dbReference type="Proteomes" id="UP000246464"/>
    </source>
</evidence>
<keyword evidence="2" id="KW-0734">Signal transduction inhibitor</keyword>
<evidence type="ECO:0000256" key="1">
    <source>
        <dbReference type="ARBA" id="ARBA00007457"/>
    </source>
</evidence>
<evidence type="ECO:0000313" key="3">
    <source>
        <dbReference type="EMBL" id="AWP02394.1"/>
    </source>
</evidence>
<comment type="similarity">
    <text evidence="1">Belongs to the RGS7BP/RGS9BP family.</text>
</comment>
<evidence type="ECO:0000256" key="2">
    <source>
        <dbReference type="ARBA" id="ARBA00022700"/>
    </source>
</evidence>
<dbReference type="GO" id="GO:0009968">
    <property type="term" value="P:negative regulation of signal transduction"/>
    <property type="evidence" value="ECO:0007669"/>
    <property type="project" value="UniProtKB-KW"/>
</dbReference>
<dbReference type="InterPro" id="IPR026512">
    <property type="entry name" value="RGS7BP/RGS9BP"/>
</dbReference>
<dbReference type="AlphaFoldDB" id="A0A2U9BEL6"/>
<sequence length="280" mass="31280">MKKTRTPGCLTRKKKKGVYRKLHGCQKLGGDVIGTRWVIMSRWRQSVDELAARHRQQVECQRAQEALSRVTSCFQQLVASLGSSADCSFLRDEMDETRMLAHRICNGLSKRLVRLLSGSDSIPSGAEDRQVSERLWVLLLSVLENFLSDLRKARDLIGQFPLTQRYDRRSLVNTGCMDGVVGVAARVALVQVPWLSLEEEPCPDLTNHIVGLEAMLSDMQLRVPVAFWSVEATQPPWAEARGELDEPDDTLEDMMVVEAVSYNKMVACCQPPCCGLGCVG</sequence>
<protein>
    <submittedName>
        <fullName evidence="3">Regulator of G-protein signaling 9-binding protein</fullName>
    </submittedName>
</protein>
<proteinExistence type="inferred from homology"/>
<dbReference type="Proteomes" id="UP000246464">
    <property type="component" value="Chromosome 6"/>
</dbReference>
<dbReference type="EMBL" id="CP026248">
    <property type="protein sequence ID" value="AWP02394.1"/>
    <property type="molecule type" value="Genomic_DNA"/>
</dbReference>
<reference evidence="3 4" key="1">
    <citation type="submission" date="2017-12" db="EMBL/GenBank/DDBJ databases">
        <title>Integrating genomic resources of turbot (Scophthalmus maximus) in depth evaluation of genetic and physical mapping variation across individuals.</title>
        <authorList>
            <person name="Martinez P."/>
        </authorList>
    </citation>
    <scope>NUCLEOTIDE SEQUENCE [LARGE SCALE GENOMIC DNA]</scope>
</reference>
<organism evidence="3 4">
    <name type="scientific">Scophthalmus maximus</name>
    <name type="common">Turbot</name>
    <name type="synonym">Psetta maxima</name>
    <dbReference type="NCBI Taxonomy" id="52904"/>
    <lineage>
        <taxon>Eukaryota</taxon>
        <taxon>Metazoa</taxon>
        <taxon>Chordata</taxon>
        <taxon>Craniata</taxon>
        <taxon>Vertebrata</taxon>
        <taxon>Euteleostomi</taxon>
        <taxon>Actinopterygii</taxon>
        <taxon>Neopterygii</taxon>
        <taxon>Teleostei</taxon>
        <taxon>Neoteleostei</taxon>
        <taxon>Acanthomorphata</taxon>
        <taxon>Carangaria</taxon>
        <taxon>Pleuronectiformes</taxon>
        <taxon>Pleuronectoidei</taxon>
        <taxon>Scophthalmidae</taxon>
        <taxon>Scophthalmus</taxon>
    </lineage>
</organism>
<gene>
    <name evidence="3" type="ORF">SMAX5B_005567</name>
</gene>
<keyword evidence="4" id="KW-1185">Reference proteome</keyword>
<name>A0A2U9BEL6_SCOMX</name>
<dbReference type="PANTHER" id="PTHR21029">
    <property type="entry name" value="R-SEVEN BINDING PROTEIN (R7BP) HOMOLOG"/>
    <property type="match status" value="1"/>
</dbReference>
<accession>A0A2U9BEL6</accession>